<evidence type="ECO:0000256" key="2">
    <source>
        <dbReference type="ARBA" id="ARBA00022448"/>
    </source>
</evidence>
<keyword evidence="4 6" id="KW-1133">Transmembrane helix</keyword>
<feature type="transmembrane region" description="Helical" evidence="6">
    <location>
        <begin position="45"/>
        <end position="67"/>
    </location>
</feature>
<dbReference type="InterPro" id="IPR036259">
    <property type="entry name" value="MFS_trans_sf"/>
</dbReference>
<evidence type="ECO:0000256" key="1">
    <source>
        <dbReference type="ARBA" id="ARBA00004141"/>
    </source>
</evidence>
<evidence type="ECO:0000256" key="5">
    <source>
        <dbReference type="ARBA" id="ARBA00023136"/>
    </source>
</evidence>
<sequence length="249" mass="27278">MLVTEPIVIGLSLYVGFIFGVTFQFFISIPAVLELTYGFTVKQVGIAFSAAILGSLLSTFMSVAIDFSVPHWSSKNHDGTVPEEYRMLPAMIGGPMVIISLFWIAWTAKPSVSYLSPIFGTVLYIWGAMSIIISSISYLFDAYPPRGTLSALTAAASFRLVIAAIIPLVIIQMITNLTGAWAVSTFGFIAAAFAPIPWILYLFGARMRARSKYSPPMSATMMKGHLGRDEEMQMEERQMQGTQDGMSAR</sequence>
<comment type="caution">
    <text evidence="7">The sequence shown here is derived from an EMBL/GenBank/DDBJ whole genome shotgun (WGS) entry which is preliminary data.</text>
</comment>
<evidence type="ECO:0000256" key="4">
    <source>
        <dbReference type="ARBA" id="ARBA00022989"/>
    </source>
</evidence>
<feature type="transmembrane region" description="Helical" evidence="6">
    <location>
        <begin position="180"/>
        <end position="203"/>
    </location>
</feature>
<evidence type="ECO:0000256" key="6">
    <source>
        <dbReference type="SAM" id="Phobius"/>
    </source>
</evidence>
<accession>A0ABR4A1S0</accession>
<feature type="transmembrane region" description="Helical" evidence="6">
    <location>
        <begin position="7"/>
        <end position="33"/>
    </location>
</feature>
<proteinExistence type="predicted"/>
<dbReference type="Proteomes" id="UP001590950">
    <property type="component" value="Unassembled WGS sequence"/>
</dbReference>
<keyword evidence="5 6" id="KW-0472">Membrane</keyword>
<comment type="subcellular location">
    <subcellularLocation>
        <location evidence="1">Membrane</location>
        <topology evidence="1">Multi-pass membrane protein</topology>
    </subcellularLocation>
</comment>
<dbReference type="PANTHER" id="PTHR23502">
    <property type="entry name" value="MAJOR FACILITATOR SUPERFAMILY"/>
    <property type="match status" value="1"/>
</dbReference>
<evidence type="ECO:0000313" key="7">
    <source>
        <dbReference type="EMBL" id="KAL2039221.1"/>
    </source>
</evidence>
<keyword evidence="3 6" id="KW-0812">Transmembrane</keyword>
<dbReference type="SUPFAM" id="SSF103473">
    <property type="entry name" value="MFS general substrate transporter"/>
    <property type="match status" value="1"/>
</dbReference>
<feature type="transmembrane region" description="Helical" evidence="6">
    <location>
        <begin position="118"/>
        <end position="140"/>
    </location>
</feature>
<protein>
    <submittedName>
        <fullName evidence="7">Uncharacterized protein</fullName>
    </submittedName>
</protein>
<feature type="transmembrane region" description="Helical" evidence="6">
    <location>
        <begin position="152"/>
        <end position="174"/>
    </location>
</feature>
<dbReference type="Gene3D" id="1.20.1250.20">
    <property type="entry name" value="MFS general substrate transporter like domains"/>
    <property type="match status" value="1"/>
</dbReference>
<feature type="transmembrane region" description="Helical" evidence="6">
    <location>
        <begin position="88"/>
        <end position="106"/>
    </location>
</feature>
<reference evidence="7 8" key="1">
    <citation type="submission" date="2024-09" db="EMBL/GenBank/DDBJ databases">
        <title>Rethinking Asexuality: The Enigmatic Case of Functional Sexual Genes in Lepraria (Stereocaulaceae).</title>
        <authorList>
            <person name="Doellman M."/>
            <person name="Sun Y."/>
            <person name="Barcenas-Pena A."/>
            <person name="Lumbsch H.T."/>
            <person name="Grewe F."/>
        </authorList>
    </citation>
    <scope>NUCLEOTIDE SEQUENCE [LARGE SCALE GENOMIC DNA]</scope>
    <source>
        <strain evidence="7 8">Mercado 3170</strain>
    </source>
</reference>
<keyword evidence="8" id="KW-1185">Reference proteome</keyword>
<gene>
    <name evidence="7" type="ORF">N7G274_007889</name>
</gene>
<name>A0ABR4A1S0_9LECA</name>
<dbReference type="EMBL" id="JBEFKJ010000026">
    <property type="protein sequence ID" value="KAL2039221.1"/>
    <property type="molecule type" value="Genomic_DNA"/>
</dbReference>
<keyword evidence="2" id="KW-0813">Transport</keyword>
<evidence type="ECO:0000256" key="3">
    <source>
        <dbReference type="ARBA" id="ARBA00022692"/>
    </source>
</evidence>
<evidence type="ECO:0000313" key="8">
    <source>
        <dbReference type="Proteomes" id="UP001590950"/>
    </source>
</evidence>
<organism evidence="7 8">
    <name type="scientific">Stereocaulon virgatum</name>
    <dbReference type="NCBI Taxonomy" id="373712"/>
    <lineage>
        <taxon>Eukaryota</taxon>
        <taxon>Fungi</taxon>
        <taxon>Dikarya</taxon>
        <taxon>Ascomycota</taxon>
        <taxon>Pezizomycotina</taxon>
        <taxon>Lecanoromycetes</taxon>
        <taxon>OSLEUM clade</taxon>
        <taxon>Lecanoromycetidae</taxon>
        <taxon>Lecanorales</taxon>
        <taxon>Lecanorineae</taxon>
        <taxon>Stereocaulaceae</taxon>
        <taxon>Stereocaulon</taxon>
    </lineage>
</organism>
<dbReference type="PANTHER" id="PTHR23502:SF132">
    <property type="entry name" value="POLYAMINE TRANSPORTER 2-RELATED"/>
    <property type="match status" value="1"/>
</dbReference>